<organism evidence="1 2">
    <name type="scientific">Naematelia encephala</name>
    <dbReference type="NCBI Taxonomy" id="71784"/>
    <lineage>
        <taxon>Eukaryota</taxon>
        <taxon>Fungi</taxon>
        <taxon>Dikarya</taxon>
        <taxon>Basidiomycota</taxon>
        <taxon>Agaricomycotina</taxon>
        <taxon>Tremellomycetes</taxon>
        <taxon>Tremellales</taxon>
        <taxon>Naemateliaceae</taxon>
        <taxon>Naematelia</taxon>
    </lineage>
</organism>
<dbReference type="Proteomes" id="UP000193986">
    <property type="component" value="Unassembled WGS sequence"/>
</dbReference>
<dbReference type="InterPro" id="IPR019410">
    <property type="entry name" value="Methyltransf_16"/>
</dbReference>
<dbReference type="SUPFAM" id="SSF53335">
    <property type="entry name" value="S-adenosyl-L-methionine-dependent methyltransferases"/>
    <property type="match status" value="1"/>
</dbReference>
<feature type="non-terminal residue" evidence="1">
    <location>
        <position position="1"/>
    </location>
</feature>
<dbReference type="GO" id="GO:0032259">
    <property type="term" value="P:methylation"/>
    <property type="evidence" value="ECO:0007669"/>
    <property type="project" value="UniProtKB-KW"/>
</dbReference>
<dbReference type="GO" id="GO:0005829">
    <property type="term" value="C:cytosol"/>
    <property type="evidence" value="ECO:0007669"/>
    <property type="project" value="TreeGrafter"/>
</dbReference>
<evidence type="ECO:0000313" key="1">
    <source>
        <dbReference type="EMBL" id="ORY35525.1"/>
    </source>
</evidence>
<dbReference type="GO" id="GO:0008757">
    <property type="term" value="F:S-adenosylmethionine-dependent methyltransferase activity"/>
    <property type="evidence" value="ECO:0007669"/>
    <property type="project" value="UniProtKB-ARBA"/>
</dbReference>
<name>A0A1Y2BMY5_9TREE</name>
<accession>A0A1Y2BMY5</accession>
<sequence length="208" mass="22942">DPNFPPNLSIKPYSIGFNDSNATAQAGAIDKYGIAGRVWEAGKPLLEYLTPGKDFDPPCSLFSGGHQRVLELGSGQSVPSLRLATYLTPADLVVLTDLPNVVPLCHQAVKAHVGSIRARVVVEPLAWGEDASMVKRLGPFTHILCCDLIYFPHLYPSLLLTLLELTEREPSEEDTFGPEVILAYQSRSLALEHSFFDAFELYFRMQPV</sequence>
<dbReference type="AlphaFoldDB" id="A0A1Y2BMY5"/>
<dbReference type="STRING" id="71784.A0A1Y2BMY5"/>
<comment type="caution">
    <text evidence="1">The sequence shown here is derived from an EMBL/GenBank/DDBJ whole genome shotgun (WGS) entry which is preliminary data.</text>
</comment>
<keyword evidence="2" id="KW-1185">Reference proteome</keyword>
<dbReference type="InParanoid" id="A0A1Y2BMY5"/>
<dbReference type="PANTHER" id="PTHR14614">
    <property type="entry name" value="HEPATOCELLULAR CARCINOMA-ASSOCIATED ANTIGEN"/>
    <property type="match status" value="1"/>
</dbReference>
<proteinExistence type="predicted"/>
<feature type="non-terminal residue" evidence="1">
    <location>
        <position position="208"/>
    </location>
</feature>
<evidence type="ECO:0000313" key="2">
    <source>
        <dbReference type="Proteomes" id="UP000193986"/>
    </source>
</evidence>
<protein>
    <submittedName>
        <fullName evidence="1">Nicotinamide N-methyltransferase-like protein</fullName>
    </submittedName>
</protein>
<dbReference type="OrthoDB" id="413520at2759"/>
<dbReference type="Pfam" id="PF10294">
    <property type="entry name" value="Methyltransf_16"/>
    <property type="match status" value="1"/>
</dbReference>
<dbReference type="InterPro" id="IPR029063">
    <property type="entry name" value="SAM-dependent_MTases_sf"/>
</dbReference>
<keyword evidence="1" id="KW-0808">Transferase</keyword>
<dbReference type="GO" id="GO:0032991">
    <property type="term" value="C:protein-containing complex"/>
    <property type="evidence" value="ECO:0007669"/>
    <property type="project" value="TreeGrafter"/>
</dbReference>
<dbReference type="Gene3D" id="3.40.50.150">
    <property type="entry name" value="Vaccinia Virus protein VP39"/>
    <property type="match status" value="1"/>
</dbReference>
<gene>
    <name evidence="1" type="ORF">BCR39DRAFT_449962</name>
</gene>
<dbReference type="PANTHER" id="PTHR14614:SF161">
    <property type="match status" value="1"/>
</dbReference>
<dbReference type="EMBL" id="MCFC01000001">
    <property type="protein sequence ID" value="ORY35525.1"/>
    <property type="molecule type" value="Genomic_DNA"/>
</dbReference>
<keyword evidence="1" id="KW-0489">Methyltransferase</keyword>
<reference evidence="1 2" key="1">
    <citation type="submission" date="2016-07" db="EMBL/GenBank/DDBJ databases">
        <title>Pervasive Adenine N6-methylation of Active Genes in Fungi.</title>
        <authorList>
            <consortium name="DOE Joint Genome Institute"/>
            <person name="Mondo S.J."/>
            <person name="Dannebaum R.O."/>
            <person name="Kuo R.C."/>
            <person name="Labutti K."/>
            <person name="Haridas S."/>
            <person name="Kuo A."/>
            <person name="Salamov A."/>
            <person name="Ahrendt S.R."/>
            <person name="Lipzen A."/>
            <person name="Sullivan W."/>
            <person name="Andreopoulos W.B."/>
            <person name="Clum A."/>
            <person name="Lindquist E."/>
            <person name="Daum C."/>
            <person name="Ramamoorthy G.K."/>
            <person name="Gryganskyi A."/>
            <person name="Culley D."/>
            <person name="Magnuson J.K."/>
            <person name="James T.Y."/>
            <person name="O'Malley M.A."/>
            <person name="Stajich J.E."/>
            <person name="Spatafora J.W."/>
            <person name="Visel A."/>
            <person name="Grigoriev I.V."/>
        </authorList>
    </citation>
    <scope>NUCLEOTIDE SEQUENCE [LARGE SCALE GENOMIC DNA]</scope>
    <source>
        <strain evidence="1 2">68-887.2</strain>
    </source>
</reference>